<dbReference type="OrthoDB" id="4263023at2"/>
<dbReference type="RefSeq" id="WP_123392243.1">
    <property type="nucleotide sequence ID" value="NZ_RKHO01000001.1"/>
</dbReference>
<keyword evidence="2" id="KW-1185">Reference proteome</keyword>
<sequence>MAKINKALFAVDVAGTAYRTNLVLHDPAVHKAADTAWVDIKQAGRSSGALVREVVESWHRNAPDNRVRGVNA</sequence>
<evidence type="ECO:0000313" key="2">
    <source>
        <dbReference type="Proteomes" id="UP000281738"/>
    </source>
</evidence>
<name>A0A3N2CYN4_9ACTN</name>
<gene>
    <name evidence="1" type="ORF">EDD33_3477</name>
</gene>
<evidence type="ECO:0000313" key="1">
    <source>
        <dbReference type="EMBL" id="ROR92586.1"/>
    </source>
</evidence>
<reference evidence="1 2" key="1">
    <citation type="submission" date="2018-11" db="EMBL/GenBank/DDBJ databases">
        <title>Sequencing the genomes of 1000 actinobacteria strains.</title>
        <authorList>
            <person name="Klenk H.-P."/>
        </authorList>
    </citation>
    <scope>NUCLEOTIDE SEQUENCE [LARGE SCALE GENOMIC DNA]</scope>
    <source>
        <strain evidence="1 2">DSM 12652</strain>
    </source>
</reference>
<dbReference type="AlphaFoldDB" id="A0A3N2CYN4"/>
<dbReference type="EMBL" id="RKHO01000001">
    <property type="protein sequence ID" value="ROR92586.1"/>
    <property type="molecule type" value="Genomic_DNA"/>
</dbReference>
<accession>A0A3N2CYN4</accession>
<proteinExistence type="predicted"/>
<dbReference type="Proteomes" id="UP000281738">
    <property type="component" value="Unassembled WGS sequence"/>
</dbReference>
<protein>
    <submittedName>
        <fullName evidence="1">Uncharacterized protein</fullName>
    </submittedName>
</protein>
<organism evidence="1 2">
    <name type="scientific">Nocardioides aurantiacus</name>
    <dbReference type="NCBI Taxonomy" id="86796"/>
    <lineage>
        <taxon>Bacteria</taxon>
        <taxon>Bacillati</taxon>
        <taxon>Actinomycetota</taxon>
        <taxon>Actinomycetes</taxon>
        <taxon>Propionibacteriales</taxon>
        <taxon>Nocardioidaceae</taxon>
        <taxon>Nocardioides</taxon>
    </lineage>
</organism>
<comment type="caution">
    <text evidence="1">The sequence shown here is derived from an EMBL/GenBank/DDBJ whole genome shotgun (WGS) entry which is preliminary data.</text>
</comment>